<sequence>MTLFSRTVGKPTGSPDEGLNSPDFFEFFHYTDRDLPSTGNKMKLKNSTKKSSRQLPQDSPPQDHQCFGAREHHARTNYGRSNTAEQIVIATSVHGSANRFVLWSNHTF</sequence>
<feature type="compositionally biased region" description="Polar residues" evidence="1">
    <location>
        <begin position="53"/>
        <end position="62"/>
    </location>
</feature>
<organism evidence="3">
    <name type="scientific">Caenorhabditis brenneri</name>
    <name type="common">Nematode worm</name>
    <dbReference type="NCBI Taxonomy" id="135651"/>
    <lineage>
        <taxon>Eukaryota</taxon>
        <taxon>Metazoa</taxon>
        <taxon>Ecdysozoa</taxon>
        <taxon>Nematoda</taxon>
        <taxon>Chromadorea</taxon>
        <taxon>Rhabditida</taxon>
        <taxon>Rhabditina</taxon>
        <taxon>Rhabditomorpha</taxon>
        <taxon>Rhabditoidea</taxon>
        <taxon>Rhabditidae</taxon>
        <taxon>Peloderinae</taxon>
        <taxon>Caenorhabditis</taxon>
    </lineage>
</organism>
<dbReference type="EMBL" id="GL380033">
    <property type="protein sequence ID" value="EGT43452.1"/>
    <property type="molecule type" value="Genomic_DNA"/>
</dbReference>
<dbReference type="Proteomes" id="UP000008068">
    <property type="component" value="Unassembled WGS sequence"/>
</dbReference>
<keyword evidence="3" id="KW-1185">Reference proteome</keyword>
<evidence type="ECO:0000313" key="3">
    <source>
        <dbReference type="Proteomes" id="UP000008068"/>
    </source>
</evidence>
<reference evidence="3" key="1">
    <citation type="submission" date="2011-07" db="EMBL/GenBank/DDBJ databases">
        <authorList>
            <consortium name="Caenorhabditis brenneri Sequencing and Analysis Consortium"/>
            <person name="Wilson R.K."/>
        </authorList>
    </citation>
    <scope>NUCLEOTIDE SEQUENCE [LARGE SCALE GENOMIC DNA]</scope>
    <source>
        <strain evidence="3">PB2801</strain>
    </source>
</reference>
<dbReference type="AlphaFoldDB" id="G0P2Z4"/>
<evidence type="ECO:0000313" key="2">
    <source>
        <dbReference type="EMBL" id="EGT43452.1"/>
    </source>
</evidence>
<evidence type="ECO:0000256" key="1">
    <source>
        <dbReference type="SAM" id="MobiDB-lite"/>
    </source>
</evidence>
<protein>
    <submittedName>
        <fullName evidence="2">Uncharacterized protein</fullName>
    </submittedName>
</protein>
<proteinExistence type="predicted"/>
<name>G0P2Z4_CAEBE</name>
<feature type="region of interest" description="Disordered" evidence="1">
    <location>
        <begin position="33"/>
        <end position="69"/>
    </location>
</feature>
<dbReference type="HOGENOM" id="CLU_2199287_0_0_1"/>
<feature type="region of interest" description="Disordered" evidence="1">
    <location>
        <begin position="1"/>
        <end position="21"/>
    </location>
</feature>
<accession>G0P2Z4</accession>
<dbReference type="InParanoid" id="G0P2Z4"/>
<feature type="compositionally biased region" description="Basic residues" evidence="1">
    <location>
        <begin position="42"/>
        <end position="52"/>
    </location>
</feature>
<gene>
    <name evidence="2" type="ORF">CAEBREN_05726</name>
</gene>